<keyword evidence="8" id="KW-1185">Reference proteome</keyword>
<evidence type="ECO:0000256" key="2">
    <source>
        <dbReference type="ARBA" id="ARBA00022777"/>
    </source>
</evidence>
<keyword evidence="1" id="KW-0808">Transferase</keyword>
<dbReference type="PANTHER" id="PTHR24421">
    <property type="entry name" value="NITRATE/NITRITE SENSOR PROTEIN NARX-RELATED"/>
    <property type="match status" value="1"/>
</dbReference>
<feature type="transmembrane region" description="Helical" evidence="4">
    <location>
        <begin position="71"/>
        <end position="99"/>
    </location>
</feature>
<dbReference type="Pfam" id="PF07730">
    <property type="entry name" value="HisKA_3"/>
    <property type="match status" value="1"/>
</dbReference>
<dbReference type="InterPro" id="IPR050482">
    <property type="entry name" value="Sensor_HK_TwoCompSys"/>
</dbReference>
<evidence type="ECO:0000256" key="3">
    <source>
        <dbReference type="ARBA" id="ARBA00023012"/>
    </source>
</evidence>
<dbReference type="Gene3D" id="3.30.565.10">
    <property type="entry name" value="Histidine kinase-like ATPase, C-terminal domain"/>
    <property type="match status" value="1"/>
</dbReference>
<gene>
    <name evidence="7" type="ORF">KC207_03305</name>
</gene>
<evidence type="ECO:0008006" key="9">
    <source>
        <dbReference type="Google" id="ProtNLM"/>
    </source>
</evidence>
<dbReference type="SUPFAM" id="SSF55874">
    <property type="entry name" value="ATPase domain of HSP90 chaperone/DNA topoisomerase II/histidine kinase"/>
    <property type="match status" value="1"/>
</dbReference>
<keyword evidence="2" id="KW-0418">Kinase</keyword>
<reference evidence="7" key="1">
    <citation type="submission" date="2021-04" db="EMBL/GenBank/DDBJ databases">
        <title>Phycicoccus avicenniae sp. nov., a novel endophytic actinomycetes isolated from branch of Avicennia mariana.</title>
        <authorList>
            <person name="Tuo L."/>
        </authorList>
    </citation>
    <scope>NUCLEOTIDE SEQUENCE</scope>
    <source>
        <strain evidence="7">BSK3Z-2</strain>
    </source>
</reference>
<dbReference type="EMBL" id="JAGSNF010000003">
    <property type="protein sequence ID" value="MBR7742320.1"/>
    <property type="molecule type" value="Genomic_DNA"/>
</dbReference>
<evidence type="ECO:0000256" key="4">
    <source>
        <dbReference type="SAM" id="Phobius"/>
    </source>
</evidence>
<dbReference type="Gene3D" id="1.20.5.1930">
    <property type="match status" value="1"/>
</dbReference>
<feature type="transmembrane region" description="Helical" evidence="4">
    <location>
        <begin position="111"/>
        <end position="130"/>
    </location>
</feature>
<dbReference type="InterPro" id="IPR036890">
    <property type="entry name" value="HATPase_C_sf"/>
</dbReference>
<dbReference type="RefSeq" id="WP_211601468.1">
    <property type="nucleotide sequence ID" value="NZ_JAGSNF010000003.1"/>
</dbReference>
<feature type="domain" description="Signal transduction histidine kinase subgroup 3 dimerisation and phosphoacceptor" evidence="6">
    <location>
        <begin position="179"/>
        <end position="244"/>
    </location>
</feature>
<evidence type="ECO:0000256" key="1">
    <source>
        <dbReference type="ARBA" id="ARBA00022679"/>
    </source>
</evidence>
<dbReference type="InterPro" id="IPR011712">
    <property type="entry name" value="Sig_transdc_His_kin_sub3_dim/P"/>
</dbReference>
<dbReference type="Proteomes" id="UP000677016">
    <property type="component" value="Unassembled WGS sequence"/>
</dbReference>
<dbReference type="GO" id="GO:0000155">
    <property type="term" value="F:phosphorelay sensor kinase activity"/>
    <property type="evidence" value="ECO:0007669"/>
    <property type="project" value="InterPro"/>
</dbReference>
<evidence type="ECO:0000259" key="5">
    <source>
        <dbReference type="Pfam" id="PF02518"/>
    </source>
</evidence>
<dbReference type="CDD" id="cd16917">
    <property type="entry name" value="HATPase_UhpB-NarQ-NarX-like"/>
    <property type="match status" value="1"/>
</dbReference>
<name>A0A941D7N6_9MICO</name>
<feature type="domain" description="Histidine kinase/HSP90-like ATPase" evidence="5">
    <location>
        <begin position="279"/>
        <end position="361"/>
    </location>
</feature>
<comment type="caution">
    <text evidence="7">The sequence shown here is derived from an EMBL/GenBank/DDBJ whole genome shotgun (WGS) entry which is preliminary data.</text>
</comment>
<protein>
    <recommendedName>
        <fullName evidence="9">Sensor histidine kinase</fullName>
    </recommendedName>
</protein>
<accession>A0A941D7N6</accession>
<feature type="transmembrane region" description="Helical" evidence="4">
    <location>
        <begin position="136"/>
        <end position="155"/>
    </location>
</feature>
<sequence>MSDAAAPSRRPAWAPRGELVHLVWVSNLLWQPVFDPASSWVSWTVVGVAATLMVAFFVASYHPDPRFRSGALYGTTGLGVVVTMVNIGAAVFFVYAGAIAVRQRGRRPMRWLAGLTVAIAVLSVVTFVPWPYSLFGVLPCVVLLWVIGLQTRAAMLQQVEAERLRIDNVRIEQLATAAERERIARDLHDLLGQQLTGVVVRSQLIQSLAAAAPDEAAEEARLLESEARDLLDQVRRTVGGLSEVSLVDEVEGARRSLGAAGIEAAFEVPTGEGPHPLVERSLALALRESVTNLIRHSEATRCRVVLASADGLWRLEVADDGVGGNEAEGNGLRGMRERVAAVGGSVERSGERGTRIVVTVPA</sequence>
<evidence type="ECO:0000259" key="6">
    <source>
        <dbReference type="Pfam" id="PF07730"/>
    </source>
</evidence>
<organism evidence="7 8">
    <name type="scientific">Phycicoccus avicenniae</name>
    <dbReference type="NCBI Taxonomy" id="2828860"/>
    <lineage>
        <taxon>Bacteria</taxon>
        <taxon>Bacillati</taxon>
        <taxon>Actinomycetota</taxon>
        <taxon>Actinomycetes</taxon>
        <taxon>Micrococcales</taxon>
        <taxon>Intrasporangiaceae</taxon>
        <taxon>Phycicoccus</taxon>
    </lineage>
</organism>
<keyword evidence="4" id="KW-1133">Transmembrane helix</keyword>
<dbReference type="Pfam" id="PF02518">
    <property type="entry name" value="HATPase_c"/>
    <property type="match status" value="1"/>
</dbReference>
<feature type="transmembrane region" description="Helical" evidence="4">
    <location>
        <begin position="40"/>
        <end position="59"/>
    </location>
</feature>
<evidence type="ECO:0000313" key="8">
    <source>
        <dbReference type="Proteomes" id="UP000677016"/>
    </source>
</evidence>
<proteinExistence type="predicted"/>
<keyword evidence="4" id="KW-0812">Transmembrane</keyword>
<dbReference type="GO" id="GO:0016020">
    <property type="term" value="C:membrane"/>
    <property type="evidence" value="ECO:0007669"/>
    <property type="project" value="InterPro"/>
</dbReference>
<dbReference type="InterPro" id="IPR003594">
    <property type="entry name" value="HATPase_dom"/>
</dbReference>
<keyword evidence="3" id="KW-0902">Two-component regulatory system</keyword>
<dbReference type="GO" id="GO:0046983">
    <property type="term" value="F:protein dimerization activity"/>
    <property type="evidence" value="ECO:0007669"/>
    <property type="project" value="InterPro"/>
</dbReference>
<dbReference type="AlphaFoldDB" id="A0A941D7N6"/>
<evidence type="ECO:0000313" key="7">
    <source>
        <dbReference type="EMBL" id="MBR7742320.1"/>
    </source>
</evidence>
<dbReference type="PANTHER" id="PTHR24421:SF63">
    <property type="entry name" value="SENSOR HISTIDINE KINASE DESK"/>
    <property type="match status" value="1"/>
</dbReference>
<keyword evidence="4" id="KW-0472">Membrane</keyword>